<feature type="region of interest" description="Disordered" evidence="3">
    <location>
        <begin position="1"/>
        <end position="74"/>
    </location>
</feature>
<feature type="domain" description="PUM-HD" evidence="4">
    <location>
        <begin position="110"/>
        <end position="456"/>
    </location>
</feature>
<keyword evidence="6" id="KW-1185">Reference proteome</keyword>
<dbReference type="AlphaFoldDB" id="A0A1J1J034"/>
<feature type="compositionally biased region" description="Basic and acidic residues" evidence="3">
    <location>
        <begin position="525"/>
        <end position="534"/>
    </location>
</feature>
<name>A0A1J1J034_9DIPT</name>
<dbReference type="SUPFAM" id="SSF48371">
    <property type="entry name" value="ARM repeat"/>
    <property type="match status" value="1"/>
</dbReference>
<protein>
    <submittedName>
        <fullName evidence="5">CLUMA_CG019080, isoform A</fullName>
    </submittedName>
</protein>
<dbReference type="GO" id="GO:0003729">
    <property type="term" value="F:mRNA binding"/>
    <property type="evidence" value="ECO:0007669"/>
    <property type="project" value="TreeGrafter"/>
</dbReference>
<feature type="compositionally biased region" description="Basic and acidic residues" evidence="3">
    <location>
        <begin position="1"/>
        <end position="54"/>
    </location>
</feature>
<dbReference type="InterPro" id="IPR001313">
    <property type="entry name" value="Pumilio_RNA-bd_rpt"/>
</dbReference>
<evidence type="ECO:0000256" key="2">
    <source>
        <dbReference type="ARBA" id="ARBA00022884"/>
    </source>
</evidence>
<organism evidence="5 6">
    <name type="scientific">Clunio marinus</name>
    <dbReference type="NCBI Taxonomy" id="568069"/>
    <lineage>
        <taxon>Eukaryota</taxon>
        <taxon>Metazoa</taxon>
        <taxon>Ecdysozoa</taxon>
        <taxon>Arthropoda</taxon>
        <taxon>Hexapoda</taxon>
        <taxon>Insecta</taxon>
        <taxon>Pterygota</taxon>
        <taxon>Neoptera</taxon>
        <taxon>Endopterygota</taxon>
        <taxon>Diptera</taxon>
        <taxon>Nematocera</taxon>
        <taxon>Chironomoidea</taxon>
        <taxon>Chironomidae</taxon>
        <taxon>Clunio</taxon>
    </lineage>
</organism>
<dbReference type="Pfam" id="PF08144">
    <property type="entry name" value="CPL"/>
    <property type="match status" value="1"/>
</dbReference>
<dbReference type="GO" id="GO:0005730">
    <property type="term" value="C:nucleolus"/>
    <property type="evidence" value="ECO:0007669"/>
    <property type="project" value="TreeGrafter"/>
</dbReference>
<dbReference type="SMART" id="SM00025">
    <property type="entry name" value="Pumilio"/>
    <property type="match status" value="4"/>
</dbReference>
<evidence type="ECO:0000313" key="5">
    <source>
        <dbReference type="EMBL" id="CRL05875.1"/>
    </source>
</evidence>
<gene>
    <name evidence="5" type="primary">putative Protein penguin</name>
    <name evidence="5" type="ORF">CLUMA_CG019080</name>
</gene>
<evidence type="ECO:0000256" key="1">
    <source>
        <dbReference type="ARBA" id="ARBA00022737"/>
    </source>
</evidence>
<dbReference type="InterPro" id="IPR033133">
    <property type="entry name" value="PUM-HD"/>
</dbReference>
<evidence type="ECO:0000259" key="4">
    <source>
        <dbReference type="PROSITE" id="PS50303"/>
    </source>
</evidence>
<dbReference type="Gene3D" id="1.25.10.10">
    <property type="entry name" value="Leucine-rich Repeat Variant"/>
    <property type="match status" value="1"/>
</dbReference>
<accession>A0A1J1J034</accession>
<dbReference type="InterPro" id="IPR016024">
    <property type="entry name" value="ARM-type_fold"/>
</dbReference>
<dbReference type="InterPro" id="IPR040059">
    <property type="entry name" value="PUM3"/>
</dbReference>
<dbReference type="InterPro" id="IPR012959">
    <property type="entry name" value="CPL_dom"/>
</dbReference>
<reference evidence="5 6" key="1">
    <citation type="submission" date="2015-04" db="EMBL/GenBank/DDBJ databases">
        <authorList>
            <person name="Syromyatnikov M.Y."/>
            <person name="Popov V.N."/>
        </authorList>
    </citation>
    <scope>NUCLEOTIDE SEQUENCE [LARGE SCALE GENOMIC DNA]</scope>
</reference>
<evidence type="ECO:0000313" key="6">
    <source>
        <dbReference type="Proteomes" id="UP000183832"/>
    </source>
</evidence>
<dbReference type="Proteomes" id="UP000183832">
    <property type="component" value="Unassembled WGS sequence"/>
</dbReference>
<sequence>MTELKKNGKRSIDNTDKKSNVKKLKPSESLDKTKTNSKPKFDKFSGKQKFENKKFGKGNNKFAKKPQQPATTEKTNWNELKQKKKDLKVQRKKNKTKDLYEIDLKAKKIYEELKMKSTKSNKEQLCQQLHDLMKNADYSKLSLSPDRARIIQMLLKKAPQSIKAEIAEKMIPHITEVALSKYGKFCVSRLMIYCGKDVREKAVNGLLKNIVKLTCHNFSSPLIDAIFLNHATPEQKLFMKQEMYSDLYKNDKSRDVKTLKDTWSGSEMLRNGIINSTKMNLLKIASKNLVDNSLVHSVLLEFIEEVGEQERNEMITAFIPHLAVIASTKQGSRAAVLCYLYSVAKERRAMLKAIKEHVTKLCIHEHGHLLVLEILNSTDDTLNIKKTIIAQIIADIETIVNSEYGKRVIMFIVAPTKEFFHPTTLVELESDLKFGTQKKDLEIRRKELIEGISKELTDAIKKNPNFWLKGGHTARVTFAALQSLSAANNFDLSETFETLCKVICDENWKVNEHESTTQDTPTSTEKAEVNDTGKIKKKRKNPLEIVIDKKDQIMIRGIEDPGLHIAIKKIAKLPNFAEQFVDHLTDELIESWILINRACFVLVEVLEHAEDEVKSKLMAMLAQHKSNLQKQKHSGAKVLLKNL</sequence>
<dbReference type="InterPro" id="IPR011989">
    <property type="entry name" value="ARM-like"/>
</dbReference>
<dbReference type="EMBL" id="CVRI01000066">
    <property type="protein sequence ID" value="CRL05875.1"/>
    <property type="molecule type" value="Genomic_DNA"/>
</dbReference>
<feature type="region of interest" description="Disordered" evidence="3">
    <location>
        <begin position="512"/>
        <end position="534"/>
    </location>
</feature>
<dbReference type="STRING" id="568069.A0A1J1J034"/>
<dbReference type="PROSITE" id="PS50303">
    <property type="entry name" value="PUM_HD"/>
    <property type="match status" value="1"/>
</dbReference>
<keyword evidence="2" id="KW-0694">RNA-binding</keyword>
<dbReference type="OrthoDB" id="497380at2759"/>
<proteinExistence type="predicted"/>
<dbReference type="GO" id="GO:0006417">
    <property type="term" value="P:regulation of translation"/>
    <property type="evidence" value="ECO:0007669"/>
    <property type="project" value="TreeGrafter"/>
</dbReference>
<evidence type="ECO:0000256" key="3">
    <source>
        <dbReference type="SAM" id="MobiDB-lite"/>
    </source>
</evidence>
<dbReference type="PANTHER" id="PTHR13389">
    <property type="entry name" value="PUMILIO HOMOLOG 3"/>
    <property type="match status" value="1"/>
</dbReference>
<dbReference type="PANTHER" id="PTHR13389:SF0">
    <property type="entry name" value="PUMILIO HOMOLOG 3"/>
    <property type="match status" value="1"/>
</dbReference>
<keyword evidence="1" id="KW-0677">Repeat</keyword>